<keyword evidence="6 9" id="KW-0406">Ion transport</keyword>
<keyword evidence="3 9" id="KW-0812">Transmembrane</keyword>
<dbReference type="GO" id="GO:0015385">
    <property type="term" value="F:sodium:proton antiporter activity"/>
    <property type="evidence" value="ECO:0007669"/>
    <property type="project" value="InterPro"/>
</dbReference>
<keyword evidence="5" id="KW-0915">Sodium</keyword>
<feature type="transmembrane region" description="Helical" evidence="11">
    <location>
        <begin position="588"/>
        <end position="615"/>
    </location>
</feature>
<dbReference type="GO" id="GO:0098719">
    <property type="term" value="P:sodium ion import across plasma membrane"/>
    <property type="evidence" value="ECO:0007669"/>
    <property type="project" value="TreeGrafter"/>
</dbReference>
<dbReference type="Gene3D" id="6.10.140.1330">
    <property type="match status" value="1"/>
</dbReference>
<keyword evidence="14" id="KW-1185">Reference proteome</keyword>
<keyword evidence="4 11" id="KW-1133">Transmembrane helix</keyword>
<feature type="transmembrane region" description="Helical" evidence="11">
    <location>
        <begin position="298"/>
        <end position="318"/>
    </location>
</feature>
<evidence type="ECO:0000313" key="14">
    <source>
        <dbReference type="Proteomes" id="UP001295684"/>
    </source>
</evidence>
<comment type="similarity">
    <text evidence="9">Belongs to the monovalent cation:proton antiporter 1 (CPA1) transporter (TC 2.A.36) family.</text>
</comment>
<name>A0AAD1Y1I8_EUPCR</name>
<organism evidence="13 14">
    <name type="scientific">Euplotes crassus</name>
    <dbReference type="NCBI Taxonomy" id="5936"/>
    <lineage>
        <taxon>Eukaryota</taxon>
        <taxon>Sar</taxon>
        <taxon>Alveolata</taxon>
        <taxon>Ciliophora</taxon>
        <taxon>Intramacronucleata</taxon>
        <taxon>Spirotrichea</taxon>
        <taxon>Hypotrichia</taxon>
        <taxon>Euplotida</taxon>
        <taxon>Euplotidae</taxon>
        <taxon>Moneuplotes</taxon>
    </lineage>
</organism>
<dbReference type="Proteomes" id="UP001295684">
    <property type="component" value="Unassembled WGS sequence"/>
</dbReference>
<feature type="transmembrane region" description="Helical" evidence="11">
    <location>
        <begin position="21"/>
        <end position="38"/>
    </location>
</feature>
<gene>
    <name evidence="13" type="ORF">ECRASSUSDP1_LOCUS23557</name>
</gene>
<evidence type="ECO:0000256" key="7">
    <source>
        <dbReference type="ARBA" id="ARBA00023136"/>
    </source>
</evidence>
<evidence type="ECO:0000256" key="3">
    <source>
        <dbReference type="ARBA" id="ARBA00022692"/>
    </source>
</evidence>
<evidence type="ECO:0000256" key="10">
    <source>
        <dbReference type="SAM" id="MobiDB-lite"/>
    </source>
</evidence>
<dbReference type="InterPro" id="IPR006153">
    <property type="entry name" value="Cation/H_exchanger_TM"/>
</dbReference>
<keyword evidence="8 9" id="KW-0739">Sodium transport</keyword>
<evidence type="ECO:0000256" key="2">
    <source>
        <dbReference type="ARBA" id="ARBA00022448"/>
    </source>
</evidence>
<comment type="subcellular location">
    <subcellularLocation>
        <location evidence="1">Membrane</location>
        <topology evidence="1">Multi-pass membrane protein</topology>
    </subcellularLocation>
</comment>
<dbReference type="Pfam" id="PF00999">
    <property type="entry name" value="Na_H_Exchanger"/>
    <property type="match status" value="1"/>
</dbReference>
<dbReference type="PRINTS" id="PR01084">
    <property type="entry name" value="NAHEXCHNGR"/>
</dbReference>
<evidence type="ECO:0000259" key="12">
    <source>
        <dbReference type="PROSITE" id="PS01248"/>
    </source>
</evidence>
<feature type="transmembrane region" description="Helical" evidence="11">
    <location>
        <begin position="204"/>
        <end position="226"/>
    </location>
</feature>
<feature type="transmembrane region" description="Helical" evidence="11">
    <location>
        <begin position="563"/>
        <end position="582"/>
    </location>
</feature>
<dbReference type="CDD" id="cd00055">
    <property type="entry name" value="EGF_Lam"/>
    <property type="match status" value="1"/>
</dbReference>
<dbReference type="PANTHER" id="PTHR10110">
    <property type="entry name" value="SODIUM/HYDROGEN EXCHANGER"/>
    <property type="match status" value="1"/>
</dbReference>
<feature type="region of interest" description="Disordered" evidence="10">
    <location>
        <begin position="795"/>
        <end position="838"/>
    </location>
</feature>
<dbReference type="GO" id="GO:0005886">
    <property type="term" value="C:plasma membrane"/>
    <property type="evidence" value="ECO:0007669"/>
    <property type="project" value="TreeGrafter"/>
</dbReference>
<comment type="caution">
    <text evidence="13">The sequence shown here is derived from an EMBL/GenBank/DDBJ whole genome shotgun (WGS) entry which is preliminary data.</text>
</comment>
<evidence type="ECO:0000256" key="6">
    <source>
        <dbReference type="ARBA" id="ARBA00023065"/>
    </source>
</evidence>
<dbReference type="InterPro" id="IPR004709">
    <property type="entry name" value="NaH_exchanger"/>
</dbReference>
<dbReference type="InterPro" id="IPR018422">
    <property type="entry name" value="Cation/H_exchanger_CPA1"/>
</dbReference>
<feature type="region of interest" description="Disordered" evidence="10">
    <location>
        <begin position="745"/>
        <end position="780"/>
    </location>
</feature>
<proteinExistence type="inferred from homology"/>
<evidence type="ECO:0000256" key="9">
    <source>
        <dbReference type="RuleBase" id="RU003722"/>
    </source>
</evidence>
<dbReference type="PROSITE" id="PS01248">
    <property type="entry name" value="EGF_LAM_1"/>
    <property type="match status" value="1"/>
</dbReference>
<feature type="compositionally biased region" description="Basic and acidic residues" evidence="10">
    <location>
        <begin position="816"/>
        <end position="838"/>
    </location>
</feature>
<dbReference type="AlphaFoldDB" id="A0AAD1Y1I8"/>
<evidence type="ECO:0000256" key="11">
    <source>
        <dbReference type="SAM" id="Phobius"/>
    </source>
</evidence>
<feature type="transmembrane region" description="Helical" evidence="11">
    <location>
        <begin position="454"/>
        <end position="477"/>
    </location>
</feature>
<feature type="transmembrane region" description="Helical" evidence="11">
    <location>
        <begin position="489"/>
        <end position="514"/>
    </location>
</feature>
<evidence type="ECO:0000256" key="5">
    <source>
        <dbReference type="ARBA" id="ARBA00023053"/>
    </source>
</evidence>
<reference evidence="13" key="1">
    <citation type="submission" date="2023-07" db="EMBL/GenBank/DDBJ databases">
        <authorList>
            <consortium name="AG Swart"/>
            <person name="Singh M."/>
            <person name="Singh A."/>
            <person name="Seah K."/>
            <person name="Emmerich C."/>
        </authorList>
    </citation>
    <scope>NUCLEOTIDE SEQUENCE</scope>
    <source>
        <strain evidence="13">DP1</strain>
    </source>
</reference>
<dbReference type="NCBIfam" id="TIGR00840">
    <property type="entry name" value="b_cpa1"/>
    <property type="match status" value="1"/>
</dbReference>
<dbReference type="GO" id="GO:0051453">
    <property type="term" value="P:regulation of intracellular pH"/>
    <property type="evidence" value="ECO:0007669"/>
    <property type="project" value="TreeGrafter"/>
</dbReference>
<keyword evidence="7 11" id="KW-0472">Membrane</keyword>
<feature type="transmembrane region" description="Helical" evidence="11">
    <location>
        <begin position="238"/>
        <end position="255"/>
    </location>
</feature>
<protein>
    <recommendedName>
        <fullName evidence="9">Sodium/hydrogen exchanger</fullName>
    </recommendedName>
</protein>
<evidence type="ECO:0000256" key="8">
    <source>
        <dbReference type="ARBA" id="ARBA00023201"/>
    </source>
</evidence>
<dbReference type="GO" id="GO:0015386">
    <property type="term" value="F:potassium:proton antiporter activity"/>
    <property type="evidence" value="ECO:0007669"/>
    <property type="project" value="TreeGrafter"/>
</dbReference>
<feature type="transmembrane region" description="Helical" evidence="11">
    <location>
        <begin position="338"/>
        <end position="357"/>
    </location>
</feature>
<sequence length="838" mass="95108">MEVKVQSLRRNSCWQWRSKKMILGYLILLFGIISYATANFSSESEVAHNSELRDLTQVTEQELKDPYTADNGKLMDRNEIVRVNNDIAQSAQKDYCMHGGKVMLVYKDISLSNSGTSQYDQKYLCTCPYNYIGMRCEECVKGYYGPHCHPCPKHPINNIVCGVGGVCDDGVEGKGRCFCKNSDYDPENFCDTKIDKDNHQSEEIIAFGLFLLVVVGFFVTILLYMYNKIHSLEAFPESIAAIILGIVVGMFFKAHYKNTGLLNILEFEPHTFFLFLLPPIMFQAGFSMRASTFFRNIFVINSFAIFATILASFIFSFIFSYGTKLFSNEFSYLDSLHFGSFMSAIDPVATISIFKCLNVNDKIYMIVFGESTLNDAVAIALAQSVQRISDMADLGQELALQDSVLFALEKFLVFFFVSILIGAVWSILISLVFTYLDLNTVPWIEIGFFILTSYFPYILSEAVGCSGILSILICGIFMKNYAFFSLSYFGIITIEYLTECLGLMSENFIFAYLGISVPLMINDVNIYYVLVGCVALVVSRFVSVVVIALFVNPFKKEKIPFSHQLVMTMGGLRGAVAFYLALNVSSEYKHLIITTTISIILFTIIGMGSATPIFLKWLDKTFPEDEILNKENEEVAPLISNDGNGIDPKSYQVSDYNARKSLGVWSQAENIQKDYVQTFLRREGWEDRMKMKDTKTATVSKAPQGNPADPNYHMEVEQEKRLVDDRGDLSPNRTSHAVNEEIKNRLSNSVQRKTDDRNMIDPEMNRGVPRTNYHMEDNKSQYDNRARRISEMEKPVIQPADIEQLHKQPSFGVNKESSKEKDEYTQEKMVQSKESKDH</sequence>
<dbReference type="EMBL" id="CAMPGE010024236">
    <property type="protein sequence ID" value="CAI2382090.1"/>
    <property type="molecule type" value="Genomic_DNA"/>
</dbReference>
<evidence type="ECO:0000256" key="1">
    <source>
        <dbReference type="ARBA" id="ARBA00004141"/>
    </source>
</evidence>
<feature type="transmembrane region" description="Helical" evidence="11">
    <location>
        <begin position="526"/>
        <end position="551"/>
    </location>
</feature>
<feature type="transmembrane region" description="Helical" evidence="11">
    <location>
        <begin position="411"/>
        <end position="434"/>
    </location>
</feature>
<evidence type="ECO:0000256" key="4">
    <source>
        <dbReference type="ARBA" id="ARBA00022989"/>
    </source>
</evidence>
<dbReference type="PANTHER" id="PTHR10110:SF187">
    <property type="entry name" value="SODIUM_HYDROGEN EXCHANGER"/>
    <property type="match status" value="1"/>
</dbReference>
<keyword evidence="2 9" id="KW-0813">Transport</keyword>
<evidence type="ECO:0000313" key="13">
    <source>
        <dbReference type="EMBL" id="CAI2382090.1"/>
    </source>
</evidence>
<keyword evidence="9" id="KW-0050">Antiport</keyword>
<accession>A0AAD1Y1I8</accession>
<dbReference type="InterPro" id="IPR002049">
    <property type="entry name" value="LE_dom"/>
</dbReference>
<feature type="compositionally biased region" description="Basic and acidic residues" evidence="10">
    <location>
        <begin position="752"/>
        <end position="764"/>
    </location>
</feature>
<feature type="domain" description="Laminin EGF-like" evidence="12">
    <location>
        <begin position="125"/>
        <end position="151"/>
    </location>
</feature>
<feature type="transmembrane region" description="Helical" evidence="11">
    <location>
        <begin position="267"/>
        <end position="286"/>
    </location>
</feature>